<dbReference type="NCBIfam" id="NF046120">
    <property type="entry name" value="lipo_SCO0607"/>
    <property type="match status" value="1"/>
</dbReference>
<dbReference type="PROSITE" id="PS51257">
    <property type="entry name" value="PROKAR_LIPOPROTEIN"/>
    <property type="match status" value="1"/>
</dbReference>
<name>A0A7W7CVK2_9ACTN</name>
<keyword evidence="3" id="KW-1185">Reference proteome</keyword>
<dbReference type="RefSeq" id="WP_184952365.1">
    <property type="nucleotide sequence ID" value="NZ_BOMC01000054.1"/>
</dbReference>
<evidence type="ECO:0000313" key="3">
    <source>
        <dbReference type="Proteomes" id="UP000542742"/>
    </source>
</evidence>
<organism evidence="2 3">
    <name type="scientific">Paractinoplanes abujensis</name>
    <dbReference type="NCBI Taxonomy" id="882441"/>
    <lineage>
        <taxon>Bacteria</taxon>
        <taxon>Bacillati</taxon>
        <taxon>Actinomycetota</taxon>
        <taxon>Actinomycetes</taxon>
        <taxon>Micromonosporales</taxon>
        <taxon>Micromonosporaceae</taxon>
        <taxon>Paractinoplanes</taxon>
    </lineage>
</organism>
<feature type="region of interest" description="Disordered" evidence="1">
    <location>
        <begin position="41"/>
        <end position="64"/>
    </location>
</feature>
<dbReference type="InterPro" id="IPR058119">
    <property type="entry name" value="SCO0607-like"/>
</dbReference>
<evidence type="ECO:0008006" key="4">
    <source>
        <dbReference type="Google" id="ProtNLM"/>
    </source>
</evidence>
<evidence type="ECO:0000256" key="1">
    <source>
        <dbReference type="SAM" id="MobiDB-lite"/>
    </source>
</evidence>
<gene>
    <name evidence="2" type="ORF">BKA14_003934</name>
</gene>
<reference evidence="2 3" key="1">
    <citation type="submission" date="2020-08" db="EMBL/GenBank/DDBJ databases">
        <title>Sequencing the genomes of 1000 actinobacteria strains.</title>
        <authorList>
            <person name="Klenk H.-P."/>
        </authorList>
    </citation>
    <scope>NUCLEOTIDE SEQUENCE [LARGE SCALE GENOMIC DNA]</scope>
    <source>
        <strain evidence="2 3">DSM 45518</strain>
    </source>
</reference>
<evidence type="ECO:0000313" key="2">
    <source>
        <dbReference type="EMBL" id="MBB4693786.1"/>
    </source>
</evidence>
<dbReference type="AlphaFoldDB" id="A0A7W7CVK2"/>
<dbReference type="Proteomes" id="UP000542742">
    <property type="component" value="Unassembled WGS sequence"/>
</dbReference>
<comment type="caution">
    <text evidence="2">The sequence shown here is derived from an EMBL/GenBank/DDBJ whole genome shotgun (WGS) entry which is preliminary data.</text>
</comment>
<protein>
    <recommendedName>
        <fullName evidence="4">Lipoprotein</fullName>
    </recommendedName>
</protein>
<accession>A0A7W7CVK2</accession>
<sequence length="91" mass="9865">MRLRRPVVLTMVAASVALLLGGCTKDAICGSGDYPVLQTGGSGRQCVPEDEEPPSGFTRFPDGQVPEHVDDEWDVYWRSHTIDSSGRTISS</sequence>
<proteinExistence type="predicted"/>
<dbReference type="EMBL" id="JACHMF010000001">
    <property type="protein sequence ID" value="MBB4693786.1"/>
    <property type="molecule type" value="Genomic_DNA"/>
</dbReference>